<keyword evidence="1" id="KW-0479">Metal-binding</keyword>
<evidence type="ECO:0000256" key="1">
    <source>
        <dbReference type="PROSITE-ProRule" id="PRU00175"/>
    </source>
</evidence>
<dbReference type="SUPFAM" id="SSF47769">
    <property type="entry name" value="SAM/Pointed domain"/>
    <property type="match status" value="1"/>
</dbReference>
<evidence type="ECO:0000313" key="5">
    <source>
        <dbReference type="Proteomes" id="UP000789508"/>
    </source>
</evidence>
<protein>
    <submittedName>
        <fullName evidence="4">12864_t:CDS:1</fullName>
    </submittedName>
</protein>
<proteinExistence type="predicted"/>
<accession>A0A9N9BJI0</accession>
<keyword evidence="1" id="KW-0862">Zinc</keyword>
<keyword evidence="1" id="KW-0863">Zinc-finger</keyword>
<evidence type="ECO:0000313" key="4">
    <source>
        <dbReference type="EMBL" id="CAG8565877.1"/>
    </source>
</evidence>
<dbReference type="Gene3D" id="3.30.40.10">
    <property type="entry name" value="Zinc/RING finger domain, C3HC4 (zinc finger)"/>
    <property type="match status" value="1"/>
</dbReference>
<evidence type="ECO:0000259" key="3">
    <source>
        <dbReference type="PROSITE" id="PS50089"/>
    </source>
</evidence>
<dbReference type="SUPFAM" id="SSF57850">
    <property type="entry name" value="RING/U-box"/>
    <property type="match status" value="1"/>
</dbReference>
<organism evidence="4 5">
    <name type="scientific">Ambispora leptoticha</name>
    <dbReference type="NCBI Taxonomy" id="144679"/>
    <lineage>
        <taxon>Eukaryota</taxon>
        <taxon>Fungi</taxon>
        <taxon>Fungi incertae sedis</taxon>
        <taxon>Mucoromycota</taxon>
        <taxon>Glomeromycotina</taxon>
        <taxon>Glomeromycetes</taxon>
        <taxon>Archaeosporales</taxon>
        <taxon>Ambisporaceae</taxon>
        <taxon>Ambispora</taxon>
    </lineage>
</organism>
<dbReference type="OrthoDB" id="2375359at2759"/>
<dbReference type="EMBL" id="CAJVPS010002334">
    <property type="protein sequence ID" value="CAG8565877.1"/>
    <property type="molecule type" value="Genomic_DNA"/>
</dbReference>
<evidence type="ECO:0000256" key="2">
    <source>
        <dbReference type="SAM" id="MobiDB-lite"/>
    </source>
</evidence>
<keyword evidence="5" id="KW-1185">Reference proteome</keyword>
<dbReference type="AlphaFoldDB" id="A0A9N9BJI0"/>
<dbReference type="InterPro" id="IPR001841">
    <property type="entry name" value="Znf_RING"/>
</dbReference>
<dbReference type="GO" id="GO:0008270">
    <property type="term" value="F:zinc ion binding"/>
    <property type="evidence" value="ECO:0007669"/>
    <property type="project" value="UniProtKB-KW"/>
</dbReference>
<dbReference type="InterPro" id="IPR013083">
    <property type="entry name" value="Znf_RING/FYVE/PHD"/>
</dbReference>
<feature type="domain" description="RING-type" evidence="3">
    <location>
        <begin position="334"/>
        <end position="377"/>
    </location>
</feature>
<sequence length="584" mass="66113">MSISTTEHDAYLVENWDTETLVLYLQEQGLKLDDEDFAIIRKEKIDGQVFLDMTEEKFRSYGLAGGPAMKLAKEAKSLKTMPKRSFSSYHSLKEVLTKYGMESEGIEAIPLFTLPTYEIQDSDPNFKHCMAEILVRLKNYGPLHEDCLEAMRNEYVVAILHSALNITRKDTEKEFSMRSQQEVIGEESSGRVDYAIKVGISPGEISKGSKMPLSIGFTDDALEKDSNEYLALYNGVKKVLGVVVGLLRDRACVEKSPSNLNGRFFRRSFPYLSISTSYTISGRYMGLSSDHIFVITLQTRSMPLSNLRTFAYTILKNLNDEAVKDKEFTEIGSCTECGNEIITLIYEPFTILICGHIFHRKCIEKNFLLTQSNVCPISGCNKSVEPVVPEQRNSQSSGTSDLADLMSSDLKMNTPRITNDPIDTSPLLSGGNRDIDPILFESGTQKKRIMKTDSRSEEALPSESASESNTTSVNFLNLYRKIIDSEAVNKKTTQDLIRSYFHFGKAIEERYNYYRKDYPKRTSEGKVSDEIRKQLPNSVSESLLRKTKERALKIYDLFNELGEDKIKRIQTFTATTLANISGRY</sequence>
<name>A0A9N9BJI0_9GLOM</name>
<comment type="caution">
    <text evidence="4">The sequence shown here is derived from an EMBL/GenBank/DDBJ whole genome shotgun (WGS) entry which is preliminary data.</text>
</comment>
<gene>
    <name evidence="4" type="ORF">ALEPTO_LOCUS6578</name>
</gene>
<dbReference type="InterPro" id="IPR001660">
    <property type="entry name" value="SAM"/>
</dbReference>
<dbReference type="InterPro" id="IPR013761">
    <property type="entry name" value="SAM/pointed_sf"/>
</dbReference>
<reference evidence="4" key="1">
    <citation type="submission" date="2021-06" db="EMBL/GenBank/DDBJ databases">
        <authorList>
            <person name="Kallberg Y."/>
            <person name="Tangrot J."/>
            <person name="Rosling A."/>
        </authorList>
    </citation>
    <scope>NUCLEOTIDE SEQUENCE</scope>
    <source>
        <strain evidence="4">FL130A</strain>
    </source>
</reference>
<dbReference type="Gene3D" id="1.10.150.50">
    <property type="entry name" value="Transcription Factor, Ets-1"/>
    <property type="match status" value="1"/>
</dbReference>
<dbReference type="CDD" id="cd16448">
    <property type="entry name" value="RING-H2"/>
    <property type="match status" value="1"/>
</dbReference>
<dbReference type="PROSITE" id="PS50089">
    <property type="entry name" value="ZF_RING_2"/>
    <property type="match status" value="1"/>
</dbReference>
<dbReference type="SMART" id="SM00454">
    <property type="entry name" value="SAM"/>
    <property type="match status" value="1"/>
</dbReference>
<dbReference type="Proteomes" id="UP000789508">
    <property type="component" value="Unassembled WGS sequence"/>
</dbReference>
<feature type="region of interest" description="Disordered" evidence="2">
    <location>
        <begin position="446"/>
        <end position="467"/>
    </location>
</feature>